<dbReference type="GO" id="GO:0032259">
    <property type="term" value="P:methylation"/>
    <property type="evidence" value="ECO:0007669"/>
    <property type="project" value="UniProtKB-KW"/>
</dbReference>
<evidence type="ECO:0000256" key="5">
    <source>
        <dbReference type="ARBA" id="ARBA00012032"/>
    </source>
</evidence>
<dbReference type="GO" id="GO:0008705">
    <property type="term" value="F:methionine synthase activity"/>
    <property type="evidence" value="ECO:0007669"/>
    <property type="project" value="UniProtKB-EC"/>
</dbReference>
<evidence type="ECO:0000259" key="20">
    <source>
        <dbReference type="PROSITE" id="PS50974"/>
    </source>
</evidence>
<dbReference type="Pfam" id="PF00809">
    <property type="entry name" value="Pterin_bind"/>
    <property type="match status" value="1"/>
</dbReference>
<evidence type="ECO:0000256" key="11">
    <source>
        <dbReference type="ARBA" id="ARBA00022723"/>
    </source>
</evidence>
<evidence type="ECO:0000256" key="15">
    <source>
        <dbReference type="ARBA" id="ARBA00023285"/>
    </source>
</evidence>
<dbReference type="InterPro" id="IPR036594">
    <property type="entry name" value="Meth_synthase_dom"/>
</dbReference>
<feature type="domain" description="AdoMet activation" evidence="20">
    <location>
        <begin position="878"/>
        <end position="1201"/>
    </location>
</feature>
<dbReference type="PROSITE" id="PS50970">
    <property type="entry name" value="HCY"/>
    <property type="match status" value="1"/>
</dbReference>
<dbReference type="InterPro" id="IPR037010">
    <property type="entry name" value="VitB12-dep_Met_synth_activ_sf"/>
</dbReference>
<dbReference type="GO" id="GO:0050667">
    <property type="term" value="P:homocysteine metabolic process"/>
    <property type="evidence" value="ECO:0007669"/>
    <property type="project" value="TreeGrafter"/>
</dbReference>
<dbReference type="Gene3D" id="3.40.50.280">
    <property type="entry name" value="Cobalamin-binding domain"/>
    <property type="match status" value="1"/>
</dbReference>
<comment type="cofactor">
    <cofactor evidence="2">
        <name>methylcob(III)alamin</name>
        <dbReference type="ChEBI" id="CHEBI:28115"/>
    </cofactor>
</comment>
<dbReference type="GO" id="GO:0005829">
    <property type="term" value="C:cytosol"/>
    <property type="evidence" value="ECO:0007669"/>
    <property type="project" value="TreeGrafter"/>
</dbReference>
<feature type="domain" description="B12-binding" evidence="21">
    <location>
        <begin position="726"/>
        <end position="868"/>
    </location>
</feature>
<dbReference type="SMART" id="SM01018">
    <property type="entry name" value="B12-binding_2"/>
    <property type="match status" value="1"/>
</dbReference>
<dbReference type="FunFam" id="3.20.20.20:FF:000007">
    <property type="entry name" value="Methionine synthase"/>
    <property type="match status" value="1"/>
</dbReference>
<dbReference type="Pfam" id="PF02574">
    <property type="entry name" value="S-methyl_trans"/>
    <property type="match status" value="1"/>
</dbReference>
<evidence type="ECO:0000256" key="4">
    <source>
        <dbReference type="ARBA" id="ARBA00010398"/>
    </source>
</evidence>
<evidence type="ECO:0000259" key="18">
    <source>
        <dbReference type="PROSITE" id="PS50970"/>
    </source>
</evidence>
<dbReference type="InterPro" id="IPR000489">
    <property type="entry name" value="Pterin-binding_dom"/>
</dbReference>
<dbReference type="InterPro" id="IPR003759">
    <property type="entry name" value="Cbl-bd_cap"/>
</dbReference>
<keyword evidence="8" id="KW-0846">Cobalamin</keyword>
<keyword evidence="9" id="KW-0808">Transferase</keyword>
<evidence type="ECO:0000313" key="23">
    <source>
        <dbReference type="EMBL" id="CAB4909935.1"/>
    </source>
</evidence>
<dbReference type="EMBL" id="CAFBMK010000051">
    <property type="protein sequence ID" value="CAB4909935.1"/>
    <property type="molecule type" value="Genomic_DNA"/>
</dbReference>
<dbReference type="FunFam" id="3.20.20.330:FF:000001">
    <property type="entry name" value="Methionine synthase"/>
    <property type="match status" value="1"/>
</dbReference>
<feature type="region of interest" description="Disordered" evidence="17">
    <location>
        <begin position="887"/>
        <end position="907"/>
    </location>
</feature>
<proteinExistence type="inferred from homology"/>
<dbReference type="Gene3D" id="3.20.20.330">
    <property type="entry name" value="Homocysteine-binding-like domain"/>
    <property type="match status" value="1"/>
</dbReference>
<dbReference type="PANTHER" id="PTHR45833:SF1">
    <property type="entry name" value="METHIONINE SYNTHASE"/>
    <property type="match status" value="1"/>
</dbReference>
<dbReference type="GO" id="GO:0031419">
    <property type="term" value="F:cobalamin binding"/>
    <property type="evidence" value="ECO:0007669"/>
    <property type="project" value="UniProtKB-KW"/>
</dbReference>
<dbReference type="InterPro" id="IPR004223">
    <property type="entry name" value="VitB12-dep_Met_synth_activ_dom"/>
</dbReference>
<accession>A0A6J7GZT6</accession>
<dbReference type="InterPro" id="IPR011005">
    <property type="entry name" value="Dihydropteroate_synth-like_sf"/>
</dbReference>
<dbReference type="AlphaFoldDB" id="A0A6J7GZT6"/>
<evidence type="ECO:0000256" key="12">
    <source>
        <dbReference type="ARBA" id="ARBA00022737"/>
    </source>
</evidence>
<protein>
    <recommendedName>
        <fullName evidence="5">methionine synthase</fullName>
        <ecNumber evidence="5">2.1.1.13</ecNumber>
    </recommendedName>
    <alternativeName>
        <fullName evidence="16">5-methyltetrahydrofolate--homocysteine methyltransferase</fullName>
    </alternativeName>
</protein>
<dbReference type="PROSITE" id="PS50974">
    <property type="entry name" value="ADOMET_ACTIVATION"/>
    <property type="match status" value="1"/>
</dbReference>
<evidence type="ECO:0000259" key="22">
    <source>
        <dbReference type="PROSITE" id="PS51337"/>
    </source>
</evidence>
<gene>
    <name evidence="23" type="ORF">UFOPK3564_01162</name>
</gene>
<evidence type="ECO:0000256" key="9">
    <source>
        <dbReference type="ARBA" id="ARBA00022679"/>
    </source>
</evidence>
<comment type="pathway">
    <text evidence="3">Amino-acid biosynthesis; L-methionine biosynthesis via de novo pathway; L-methionine from L-homocysteine (MetH route): step 1/1.</text>
</comment>
<feature type="domain" description="Hcy-binding" evidence="18">
    <location>
        <begin position="3"/>
        <end position="307"/>
    </location>
</feature>
<feature type="domain" description="B12-binding N-terminal" evidence="22">
    <location>
        <begin position="633"/>
        <end position="726"/>
    </location>
</feature>
<name>A0A6J7GZT6_9ZZZZ</name>
<dbReference type="Pfam" id="PF02607">
    <property type="entry name" value="B12-binding_2"/>
    <property type="match status" value="1"/>
</dbReference>
<evidence type="ECO:0000256" key="14">
    <source>
        <dbReference type="ARBA" id="ARBA00023167"/>
    </source>
</evidence>
<keyword evidence="6" id="KW-0489">Methyltransferase</keyword>
<dbReference type="InterPro" id="IPR006158">
    <property type="entry name" value="Cobalamin-bd"/>
</dbReference>
<evidence type="ECO:0000256" key="2">
    <source>
        <dbReference type="ARBA" id="ARBA00001956"/>
    </source>
</evidence>
<keyword evidence="14" id="KW-0486">Methionine biosynthesis</keyword>
<dbReference type="Gene3D" id="3.10.196.10">
    <property type="entry name" value="Vitamin B12-dependent methionine synthase, activation domain"/>
    <property type="match status" value="1"/>
</dbReference>
<dbReference type="SUPFAM" id="SSF52242">
    <property type="entry name" value="Cobalamin (vitamin B12)-binding domain"/>
    <property type="match status" value="1"/>
</dbReference>
<keyword evidence="7" id="KW-0028">Amino-acid biosynthesis</keyword>
<dbReference type="EC" id="2.1.1.13" evidence="5"/>
<evidence type="ECO:0000256" key="6">
    <source>
        <dbReference type="ARBA" id="ARBA00022603"/>
    </source>
</evidence>
<evidence type="ECO:0000256" key="10">
    <source>
        <dbReference type="ARBA" id="ARBA00022691"/>
    </source>
</evidence>
<dbReference type="PANTHER" id="PTHR45833">
    <property type="entry name" value="METHIONINE SYNTHASE"/>
    <property type="match status" value="1"/>
</dbReference>
<dbReference type="Pfam" id="PF02965">
    <property type="entry name" value="Met_synt_B12"/>
    <property type="match status" value="1"/>
</dbReference>
<evidence type="ECO:0000259" key="21">
    <source>
        <dbReference type="PROSITE" id="PS51332"/>
    </source>
</evidence>
<reference evidence="23" key="1">
    <citation type="submission" date="2020-05" db="EMBL/GenBank/DDBJ databases">
        <authorList>
            <person name="Chiriac C."/>
            <person name="Salcher M."/>
            <person name="Ghai R."/>
            <person name="Kavagutti S V."/>
        </authorList>
    </citation>
    <scope>NUCLEOTIDE SEQUENCE</scope>
</reference>
<keyword evidence="15" id="KW-0170">Cobalt</keyword>
<evidence type="ECO:0000256" key="3">
    <source>
        <dbReference type="ARBA" id="ARBA00005178"/>
    </source>
</evidence>
<keyword evidence="11" id="KW-0479">Metal-binding</keyword>
<evidence type="ECO:0000256" key="13">
    <source>
        <dbReference type="ARBA" id="ARBA00022833"/>
    </source>
</evidence>
<dbReference type="InterPro" id="IPR036724">
    <property type="entry name" value="Cobalamin-bd_sf"/>
</dbReference>
<evidence type="ECO:0000259" key="19">
    <source>
        <dbReference type="PROSITE" id="PS50972"/>
    </source>
</evidence>
<evidence type="ECO:0000256" key="1">
    <source>
        <dbReference type="ARBA" id="ARBA00001947"/>
    </source>
</evidence>
<dbReference type="InterPro" id="IPR036589">
    <property type="entry name" value="HCY_dom_sf"/>
</dbReference>
<evidence type="ECO:0000256" key="17">
    <source>
        <dbReference type="SAM" id="MobiDB-lite"/>
    </source>
</evidence>
<keyword evidence="13" id="KW-0862">Zinc</keyword>
<sequence length="1216" mass="132653">MAERDYLAAVRDHVVVFDGSMGALLEDKNLSLEDDYKLPGRAHEVLVLNRPDVIEELHTTMLDAGATVLETDSFQASRLKLEEWGLADHTLEINQRAAEIARKAAGPDRFVAGSIGPTGFLPSSDDPTLGNIMFRDLVKVFEEQSRGLIQGGSDLLIIETAQDILEVKAAIFGAREAFKTTGRRVPLQISVSLLPNGGKMLLGTDIASVVTTLEALKADVIGLNCSTGPEDMRDAIRYLGEYASVPVHCIPNAGIPQQGISGETVFPEKPQPLADALGTFVEDFGVSIVGGCCGTTPEHISAIAERVAKLPAGATAHNVGANSKDKRAIQVSSMIGAADLVQEPRPTIVGERVNSQGSRKAKELLLADDYDSLVTIAEGQVEGGAHVLDVCVALTERSDEAEQMRQVVKKISLTQPAPIQIDSTEPDVISIALDQIPGRAIVNSVNLEAGRDKMDLVVPMALEHGAAVIALTIDEVGMGKTVERKLEIAERIYDIAVKEHGLEPEALIYDLLTFTLTTGDEEWRDSAVQTIEAIRQIGDRLPGVKTSLGVSNVSFGVGLAARSVLNSVFLYHCVEAGLDLAMVNPAHIVPMGEIDPKERELAENLVWNRSEDALEHFINHFEAKGPGAEAEEKADPTAEMEPEDALHFRILKRKKQGVEADIDRAVEKLGAVPTLNDVLLPAMKEVGDKFGAGELILPFVLQSAEVMKKAVAQLENYLERTADYTKGTVVLATVFGDVHDIGKSLVNTILSNNGYTVVDLGKQVPVGTILEAAKEHKATAIGLSALLVSTSKQMPLAIQELHRENLEFPVLLGGAAINRNFSYRALHPNGFDDDTTYAGGVFYCKDAFEGLGVMDRMVDKEEHPQMIEEIKAGAIKLRDQAKNEEVLPPTTEVADSPISRDAPVPEPPFWGVQEVPVDMDELYHHLDTHVLFKLHWGGKGIKGDAWKKLIEGDPSDPEAEEGFRHKLERMWKEQTYLHPRALIGFFPCYADGNDVVVLDPEDRTTELTRFVTPRQQKGDRMATSDFYRPGVKQPDGTVAPPEQLDVIAVQALTVGDEVTELMAKLEKEGEYAEQLFVHGLGVQTAEGLSEWLHWKVREWYGIPVTQGRRLSWGYAAIPDQSEHEKVKELLDISQIGLDLTDGWSPTPEQSTLAMVVHHPQAVYYGMRNGRFMKNGTPDDVIKDTERDPTRIEADFLEAEVDEAADSVNADGTPAAV</sequence>
<dbReference type="InterPro" id="IPR003726">
    <property type="entry name" value="HCY_dom"/>
</dbReference>
<dbReference type="InterPro" id="IPR011822">
    <property type="entry name" value="MetH"/>
</dbReference>
<dbReference type="SUPFAM" id="SSF56507">
    <property type="entry name" value="Methionine synthase activation domain-like"/>
    <property type="match status" value="1"/>
</dbReference>
<evidence type="ECO:0000256" key="8">
    <source>
        <dbReference type="ARBA" id="ARBA00022628"/>
    </source>
</evidence>
<dbReference type="GO" id="GO:0046653">
    <property type="term" value="P:tetrahydrofolate metabolic process"/>
    <property type="evidence" value="ECO:0007669"/>
    <property type="project" value="TreeGrafter"/>
</dbReference>
<dbReference type="UniPathway" id="UPA00051">
    <property type="reaction ID" value="UER00081"/>
</dbReference>
<comment type="similarity">
    <text evidence="4">Belongs to the vitamin-B12 dependent methionine synthase family.</text>
</comment>
<dbReference type="SUPFAM" id="SSF47644">
    <property type="entry name" value="Methionine synthase domain"/>
    <property type="match status" value="1"/>
</dbReference>
<dbReference type="InterPro" id="IPR050554">
    <property type="entry name" value="Met_Synthase/Corrinoid"/>
</dbReference>
<feature type="domain" description="Pterin-binding" evidence="19">
    <location>
        <begin position="346"/>
        <end position="603"/>
    </location>
</feature>
<dbReference type="SUPFAM" id="SSF82282">
    <property type="entry name" value="Homocysteine S-methyltransferase"/>
    <property type="match status" value="1"/>
</dbReference>
<dbReference type="Pfam" id="PF02310">
    <property type="entry name" value="B12-binding"/>
    <property type="match status" value="1"/>
</dbReference>
<dbReference type="PIRSF" id="PIRSF000381">
    <property type="entry name" value="MetH"/>
    <property type="match status" value="1"/>
</dbReference>
<keyword evidence="10" id="KW-0949">S-adenosyl-L-methionine</keyword>
<dbReference type="Gene3D" id="1.10.1240.10">
    <property type="entry name" value="Methionine synthase domain"/>
    <property type="match status" value="1"/>
</dbReference>
<evidence type="ECO:0000256" key="16">
    <source>
        <dbReference type="ARBA" id="ARBA00031040"/>
    </source>
</evidence>
<dbReference type="GO" id="GO:0008270">
    <property type="term" value="F:zinc ion binding"/>
    <property type="evidence" value="ECO:0007669"/>
    <property type="project" value="InterPro"/>
</dbReference>
<organism evidence="23">
    <name type="scientific">freshwater metagenome</name>
    <dbReference type="NCBI Taxonomy" id="449393"/>
    <lineage>
        <taxon>unclassified sequences</taxon>
        <taxon>metagenomes</taxon>
        <taxon>ecological metagenomes</taxon>
    </lineage>
</organism>
<comment type="cofactor">
    <cofactor evidence="1">
        <name>Zn(2+)</name>
        <dbReference type="ChEBI" id="CHEBI:29105"/>
    </cofactor>
</comment>
<keyword evidence="12" id="KW-0677">Repeat</keyword>
<dbReference type="PROSITE" id="PS50972">
    <property type="entry name" value="PTERIN_BINDING"/>
    <property type="match status" value="1"/>
</dbReference>
<dbReference type="Gene3D" id="3.20.20.20">
    <property type="entry name" value="Dihydropteroate synthase-like"/>
    <property type="match status" value="1"/>
</dbReference>
<dbReference type="SUPFAM" id="SSF51717">
    <property type="entry name" value="Dihydropteroate synthetase-like"/>
    <property type="match status" value="1"/>
</dbReference>
<dbReference type="PROSITE" id="PS51337">
    <property type="entry name" value="B12_BINDING_NTER"/>
    <property type="match status" value="1"/>
</dbReference>
<evidence type="ECO:0000256" key="7">
    <source>
        <dbReference type="ARBA" id="ARBA00022605"/>
    </source>
</evidence>
<dbReference type="PROSITE" id="PS51332">
    <property type="entry name" value="B12_BINDING"/>
    <property type="match status" value="1"/>
</dbReference>